<evidence type="ECO:0000313" key="3">
    <source>
        <dbReference type="EMBL" id="HIZ24977.1"/>
    </source>
</evidence>
<dbReference type="Pfam" id="PF04023">
    <property type="entry name" value="FeoA"/>
    <property type="match status" value="1"/>
</dbReference>
<evidence type="ECO:0000259" key="2">
    <source>
        <dbReference type="SMART" id="SM00899"/>
    </source>
</evidence>
<dbReference type="EMBL" id="DXBS01000112">
    <property type="protein sequence ID" value="HIZ24977.1"/>
    <property type="molecule type" value="Genomic_DNA"/>
</dbReference>
<sequence>MPLVLAPIGQEVRIVKIVADEKTKKHLANLGLLVDATVTVLSSAGGSTVCRVKEGRLALDKNVAAHIYVA</sequence>
<comment type="caution">
    <text evidence="3">The sequence shown here is derived from an EMBL/GenBank/DDBJ whole genome shotgun (WGS) entry which is preliminary data.</text>
</comment>
<dbReference type="AlphaFoldDB" id="A0A9D2IWG5"/>
<keyword evidence="1" id="KW-0408">Iron</keyword>
<dbReference type="PANTHER" id="PTHR43151:SF1">
    <property type="entry name" value="SSR2333 PROTEIN"/>
    <property type="match status" value="1"/>
</dbReference>
<dbReference type="SMART" id="SM00899">
    <property type="entry name" value="FeoA"/>
    <property type="match status" value="1"/>
</dbReference>
<protein>
    <submittedName>
        <fullName evidence="3">Ferrous iron transport protein A</fullName>
    </submittedName>
</protein>
<gene>
    <name evidence="3" type="ORF">H9812_05865</name>
</gene>
<dbReference type="InterPro" id="IPR007167">
    <property type="entry name" value="Fe-transptr_FeoA-like"/>
</dbReference>
<accession>A0A9D2IWG5</accession>
<dbReference type="GO" id="GO:0046914">
    <property type="term" value="F:transition metal ion binding"/>
    <property type="evidence" value="ECO:0007669"/>
    <property type="project" value="InterPro"/>
</dbReference>
<dbReference type="PANTHER" id="PTHR43151">
    <property type="entry name" value="FEOA FAMILY PROTEIN"/>
    <property type="match status" value="1"/>
</dbReference>
<reference evidence="3" key="1">
    <citation type="journal article" date="2021" name="PeerJ">
        <title>Extensive microbial diversity within the chicken gut microbiome revealed by metagenomics and culture.</title>
        <authorList>
            <person name="Gilroy R."/>
            <person name="Ravi A."/>
            <person name="Getino M."/>
            <person name="Pursley I."/>
            <person name="Horton D.L."/>
            <person name="Alikhan N.F."/>
            <person name="Baker D."/>
            <person name="Gharbi K."/>
            <person name="Hall N."/>
            <person name="Watson M."/>
            <person name="Adriaenssens E.M."/>
            <person name="Foster-Nyarko E."/>
            <person name="Jarju S."/>
            <person name="Secka A."/>
            <person name="Antonio M."/>
            <person name="Oren A."/>
            <person name="Chaudhuri R.R."/>
            <person name="La Ragione R."/>
            <person name="Hildebrand F."/>
            <person name="Pallen M.J."/>
        </authorList>
    </citation>
    <scope>NUCLEOTIDE SEQUENCE</scope>
    <source>
        <strain evidence="3">CHK33-5263</strain>
    </source>
</reference>
<reference evidence="3" key="2">
    <citation type="submission" date="2021-04" db="EMBL/GenBank/DDBJ databases">
        <authorList>
            <person name="Gilroy R."/>
        </authorList>
    </citation>
    <scope>NUCLEOTIDE SEQUENCE</scope>
    <source>
        <strain evidence="3">CHK33-5263</strain>
    </source>
</reference>
<feature type="domain" description="Ferrous iron transporter FeoA-like" evidence="2">
    <location>
        <begin position="1"/>
        <end position="70"/>
    </location>
</feature>
<dbReference type="InterPro" id="IPR053184">
    <property type="entry name" value="FeoA-like"/>
</dbReference>
<evidence type="ECO:0000313" key="4">
    <source>
        <dbReference type="Proteomes" id="UP000824044"/>
    </source>
</evidence>
<dbReference type="Gene3D" id="2.30.30.90">
    <property type="match status" value="1"/>
</dbReference>
<organism evidence="3 4">
    <name type="scientific">Candidatus Gallimonas intestinigallinarum</name>
    <dbReference type="NCBI Taxonomy" id="2838604"/>
    <lineage>
        <taxon>Bacteria</taxon>
        <taxon>Bacillati</taxon>
        <taxon>Bacillota</taxon>
        <taxon>Clostridia</taxon>
        <taxon>Candidatus Gallimonas</taxon>
    </lineage>
</organism>
<dbReference type="InterPro" id="IPR008988">
    <property type="entry name" value="Transcriptional_repressor_C"/>
</dbReference>
<dbReference type="Proteomes" id="UP000824044">
    <property type="component" value="Unassembled WGS sequence"/>
</dbReference>
<dbReference type="InterPro" id="IPR038157">
    <property type="entry name" value="FeoA_core_dom"/>
</dbReference>
<name>A0A9D2IWG5_9FIRM</name>
<proteinExistence type="predicted"/>
<evidence type="ECO:0000256" key="1">
    <source>
        <dbReference type="ARBA" id="ARBA00023004"/>
    </source>
</evidence>
<dbReference type="SUPFAM" id="SSF50037">
    <property type="entry name" value="C-terminal domain of transcriptional repressors"/>
    <property type="match status" value="1"/>
</dbReference>